<keyword evidence="2" id="KW-0175">Coiled coil</keyword>
<dbReference type="AlphaFoldDB" id="A0AA38HMG5"/>
<dbReference type="Pfam" id="PF00620">
    <property type="entry name" value="RhoGAP"/>
    <property type="match status" value="1"/>
</dbReference>
<dbReference type="GO" id="GO:0005096">
    <property type="term" value="F:GTPase activator activity"/>
    <property type="evidence" value="ECO:0007669"/>
    <property type="project" value="UniProtKB-KW"/>
</dbReference>
<dbReference type="Gene3D" id="1.20.58.90">
    <property type="match status" value="1"/>
</dbReference>
<keyword evidence="1" id="KW-0343">GTPase activation</keyword>
<feature type="compositionally biased region" description="Basic and acidic residues" evidence="3">
    <location>
        <begin position="88"/>
        <end position="127"/>
    </location>
</feature>
<feature type="compositionally biased region" description="Basic and acidic residues" evidence="3">
    <location>
        <begin position="411"/>
        <end position="429"/>
    </location>
</feature>
<feature type="region of interest" description="Disordered" evidence="3">
    <location>
        <begin position="411"/>
        <end position="436"/>
    </location>
</feature>
<feature type="coiled-coil region" evidence="2">
    <location>
        <begin position="381"/>
        <end position="408"/>
    </location>
</feature>
<dbReference type="PROSITE" id="PS50238">
    <property type="entry name" value="RHOGAP"/>
    <property type="match status" value="1"/>
</dbReference>
<evidence type="ECO:0000256" key="2">
    <source>
        <dbReference type="SAM" id="Coils"/>
    </source>
</evidence>
<feature type="region of interest" description="Disordered" evidence="3">
    <location>
        <begin position="21"/>
        <end position="131"/>
    </location>
</feature>
<dbReference type="Proteomes" id="UP001168821">
    <property type="component" value="Unassembled WGS sequence"/>
</dbReference>
<dbReference type="InterPro" id="IPR049041">
    <property type="entry name" value="RalBP1-like_Ral-bd"/>
</dbReference>
<gene>
    <name evidence="5" type="ORF">Zmor_003233</name>
    <name evidence="6" type="ORF">Zmor_003273</name>
</gene>
<dbReference type="SUPFAM" id="SSF48350">
    <property type="entry name" value="GTPase activation domain, GAP"/>
    <property type="match status" value="1"/>
</dbReference>
<dbReference type="EMBL" id="JALNTZ010000010">
    <property type="protein sequence ID" value="KAJ3639904.1"/>
    <property type="molecule type" value="Genomic_DNA"/>
</dbReference>
<dbReference type="InterPro" id="IPR000198">
    <property type="entry name" value="RhoGAP_dom"/>
</dbReference>
<dbReference type="SMART" id="SM00324">
    <property type="entry name" value="RhoGAP"/>
    <property type="match status" value="1"/>
</dbReference>
<dbReference type="EMBL" id="JALNTZ010000010">
    <property type="protein sequence ID" value="KAJ3639947.1"/>
    <property type="molecule type" value="Genomic_DNA"/>
</dbReference>
<dbReference type="InterPro" id="IPR039767">
    <property type="entry name" value="RALBP1"/>
</dbReference>
<evidence type="ECO:0000313" key="7">
    <source>
        <dbReference type="Proteomes" id="UP001168821"/>
    </source>
</evidence>
<feature type="compositionally biased region" description="Basic residues" evidence="3">
    <location>
        <begin position="73"/>
        <end position="82"/>
    </location>
</feature>
<sequence length="558" mass="64337">MDFDSPDVMKDFPGLYASELNKQCNNDSDYSDENEKAMKKDLIGKRKEKKDKDKGYAALEGESSADENFKSRSPSKTKKAKSFKFSTKTKEKRDKSREKEKDGDKKKDRDKKNDKKLDKEKGKNEKTKKLKQSLDETADIGDILPIFGASIEVAVERSRCHDGVDIPLPVRECIDYVETIGISFESVYKISGTKSKVLQIRKMYNQRGNINLSDYDTPTITSLLKTYLRDLPEPVFTNDLLIRFEEAGAILNLNTREKHLKILVDNLPPYNKLLLAWLITHLHNVSLNEKFNKMSKQNLSTALNHTFHCSSRLLHALLHHCPALFPNTRIERYVPPLESGAKLPEHPVEIDRELKKQESLLTQIHKEMNVCCISKQREELLWEVQRIITQLKRKLKSANKDKEVVEKVEVVEEKEEVKEESQEPSDTHQKKQNLSSVPECQCEDISPVDIEECDVNTESVLDNTLALLQLKNDGLHSLRDSLLKDIQEERNQILMLKSQLTPEMPPVMMIPNENLDEVMDLFLKENQILQIKKINLVRQIIEEQEMCIELKAQIISKS</sequence>
<dbReference type="Gene3D" id="1.10.555.10">
    <property type="entry name" value="Rho GTPase activation protein"/>
    <property type="match status" value="1"/>
</dbReference>
<name>A0AA38HMG5_9CUCU</name>
<evidence type="ECO:0000313" key="6">
    <source>
        <dbReference type="EMBL" id="KAJ3639947.1"/>
    </source>
</evidence>
<keyword evidence="7" id="KW-1185">Reference proteome</keyword>
<organism evidence="5 7">
    <name type="scientific">Zophobas morio</name>
    <dbReference type="NCBI Taxonomy" id="2755281"/>
    <lineage>
        <taxon>Eukaryota</taxon>
        <taxon>Metazoa</taxon>
        <taxon>Ecdysozoa</taxon>
        <taxon>Arthropoda</taxon>
        <taxon>Hexapoda</taxon>
        <taxon>Insecta</taxon>
        <taxon>Pterygota</taxon>
        <taxon>Neoptera</taxon>
        <taxon>Endopterygota</taxon>
        <taxon>Coleoptera</taxon>
        <taxon>Polyphaga</taxon>
        <taxon>Cucujiformia</taxon>
        <taxon>Tenebrionidae</taxon>
        <taxon>Zophobas</taxon>
    </lineage>
</organism>
<dbReference type="GO" id="GO:0031267">
    <property type="term" value="F:small GTPase binding"/>
    <property type="evidence" value="ECO:0007669"/>
    <property type="project" value="InterPro"/>
</dbReference>
<feature type="domain" description="Rho-GAP" evidence="4">
    <location>
        <begin position="149"/>
        <end position="355"/>
    </location>
</feature>
<dbReference type="PANTHER" id="PTHR12783">
    <property type="entry name" value="RALA BINDING PROTEIN 1 RALBP1"/>
    <property type="match status" value="1"/>
</dbReference>
<dbReference type="InterPro" id="IPR008936">
    <property type="entry name" value="Rho_GTPase_activation_prot"/>
</dbReference>
<dbReference type="GO" id="GO:0007264">
    <property type="term" value="P:small GTPase-mediated signal transduction"/>
    <property type="evidence" value="ECO:0007669"/>
    <property type="project" value="InterPro"/>
</dbReference>
<feature type="compositionally biased region" description="Basic and acidic residues" evidence="3">
    <location>
        <begin position="33"/>
        <end position="55"/>
    </location>
</feature>
<dbReference type="Pfam" id="PF20924">
    <property type="entry name" value="RLIP76_Ral-bd"/>
    <property type="match status" value="1"/>
</dbReference>
<evidence type="ECO:0000256" key="3">
    <source>
        <dbReference type="SAM" id="MobiDB-lite"/>
    </source>
</evidence>
<reference evidence="5" key="1">
    <citation type="journal article" date="2023" name="G3 (Bethesda)">
        <title>Whole genome assemblies of Zophobas morio and Tenebrio molitor.</title>
        <authorList>
            <person name="Kaur S."/>
            <person name="Stinson S.A."/>
            <person name="diCenzo G.C."/>
        </authorList>
    </citation>
    <scope>NUCLEOTIDE SEQUENCE</scope>
    <source>
        <strain evidence="5">QUZm001</strain>
    </source>
</reference>
<proteinExistence type="predicted"/>
<accession>A0AA38HMG5</accession>
<dbReference type="PANTHER" id="PTHR12783:SF5">
    <property type="entry name" value="RALA-BINDING PROTEIN 1"/>
    <property type="match status" value="1"/>
</dbReference>
<evidence type="ECO:0000313" key="5">
    <source>
        <dbReference type="EMBL" id="KAJ3639904.1"/>
    </source>
</evidence>
<protein>
    <recommendedName>
        <fullName evidence="4">Rho-GAP domain-containing protein</fullName>
    </recommendedName>
</protein>
<comment type="caution">
    <text evidence="5">The sequence shown here is derived from an EMBL/GenBank/DDBJ whole genome shotgun (WGS) entry which is preliminary data.</text>
</comment>
<evidence type="ECO:0000256" key="1">
    <source>
        <dbReference type="ARBA" id="ARBA00022468"/>
    </source>
</evidence>
<evidence type="ECO:0000259" key="4">
    <source>
        <dbReference type="PROSITE" id="PS50238"/>
    </source>
</evidence>